<keyword evidence="2" id="KW-1185">Reference proteome</keyword>
<gene>
    <name evidence="1" type="ORF">HPB49_007245</name>
</gene>
<reference evidence="1" key="1">
    <citation type="submission" date="2020-05" db="EMBL/GenBank/DDBJ databases">
        <title>Large-scale comparative analyses of tick genomes elucidate their genetic diversity and vector capacities.</title>
        <authorList>
            <person name="Jia N."/>
            <person name="Wang J."/>
            <person name="Shi W."/>
            <person name="Du L."/>
            <person name="Sun Y."/>
            <person name="Zhan W."/>
            <person name="Jiang J."/>
            <person name="Wang Q."/>
            <person name="Zhang B."/>
            <person name="Ji P."/>
            <person name="Sakyi L.B."/>
            <person name="Cui X."/>
            <person name="Yuan T."/>
            <person name="Jiang B."/>
            <person name="Yang W."/>
            <person name="Lam T.T.-Y."/>
            <person name="Chang Q."/>
            <person name="Ding S."/>
            <person name="Wang X."/>
            <person name="Zhu J."/>
            <person name="Ruan X."/>
            <person name="Zhao L."/>
            <person name="Wei J."/>
            <person name="Que T."/>
            <person name="Du C."/>
            <person name="Cheng J."/>
            <person name="Dai P."/>
            <person name="Han X."/>
            <person name="Huang E."/>
            <person name="Gao Y."/>
            <person name="Liu J."/>
            <person name="Shao H."/>
            <person name="Ye R."/>
            <person name="Li L."/>
            <person name="Wei W."/>
            <person name="Wang X."/>
            <person name="Wang C."/>
            <person name="Yang T."/>
            <person name="Huo Q."/>
            <person name="Li W."/>
            <person name="Guo W."/>
            <person name="Chen H."/>
            <person name="Zhou L."/>
            <person name="Ni X."/>
            <person name="Tian J."/>
            <person name="Zhou Y."/>
            <person name="Sheng Y."/>
            <person name="Liu T."/>
            <person name="Pan Y."/>
            <person name="Xia L."/>
            <person name="Li J."/>
            <person name="Zhao F."/>
            <person name="Cao W."/>
        </authorList>
    </citation>
    <scope>NUCLEOTIDE SEQUENCE</scope>
    <source>
        <strain evidence="1">Dsil-2018</strain>
    </source>
</reference>
<name>A0ACB8DWW7_DERSI</name>
<organism evidence="1 2">
    <name type="scientific">Dermacentor silvarum</name>
    <name type="common">Tick</name>
    <dbReference type="NCBI Taxonomy" id="543639"/>
    <lineage>
        <taxon>Eukaryota</taxon>
        <taxon>Metazoa</taxon>
        <taxon>Ecdysozoa</taxon>
        <taxon>Arthropoda</taxon>
        <taxon>Chelicerata</taxon>
        <taxon>Arachnida</taxon>
        <taxon>Acari</taxon>
        <taxon>Parasitiformes</taxon>
        <taxon>Ixodida</taxon>
        <taxon>Ixodoidea</taxon>
        <taxon>Ixodidae</taxon>
        <taxon>Rhipicephalinae</taxon>
        <taxon>Dermacentor</taxon>
    </lineage>
</organism>
<sequence length="117" mass="13081">MLDTLAFLPLGDVHDGMTALKGLMPEDGQEILEYFDATYISGTYRRVNRADNMVNLRRTPPTYPPAMWNVYSATLDGGHRTNNHAEAGNRRLGSIVSHSRPTVWKAIDALRSELKPP</sequence>
<protein>
    <submittedName>
        <fullName evidence="1">Uncharacterized protein</fullName>
    </submittedName>
</protein>
<proteinExistence type="predicted"/>
<comment type="caution">
    <text evidence="1">The sequence shown here is derived from an EMBL/GenBank/DDBJ whole genome shotgun (WGS) entry which is preliminary data.</text>
</comment>
<dbReference type="EMBL" id="CM023470">
    <property type="protein sequence ID" value="KAH7978895.1"/>
    <property type="molecule type" value="Genomic_DNA"/>
</dbReference>
<accession>A0ACB8DWW7</accession>
<evidence type="ECO:0000313" key="2">
    <source>
        <dbReference type="Proteomes" id="UP000821865"/>
    </source>
</evidence>
<evidence type="ECO:0000313" key="1">
    <source>
        <dbReference type="EMBL" id="KAH7978895.1"/>
    </source>
</evidence>
<dbReference type="Proteomes" id="UP000821865">
    <property type="component" value="Chromosome 1"/>
</dbReference>